<evidence type="ECO:0000313" key="1">
    <source>
        <dbReference type="EMBL" id="OYR23642.1"/>
    </source>
</evidence>
<reference evidence="1 2" key="1">
    <citation type="submission" date="2017-07" db="EMBL/GenBank/DDBJ databases">
        <title>Phylogenetic study on the rhizospheric bacterium Ochrobactrum sp. A44.</title>
        <authorList>
            <person name="Krzyzanowska D.M."/>
            <person name="Ossowicki A."/>
            <person name="Rajewska M."/>
            <person name="Maciag T."/>
            <person name="Kaczynski Z."/>
            <person name="Czerwicka M."/>
            <person name="Jafra S."/>
        </authorList>
    </citation>
    <scope>NUCLEOTIDE SEQUENCE [LARGE SCALE GENOMIC DNA]</scope>
    <source>
        <strain evidence="1 2">CCUG 30717</strain>
    </source>
</reference>
<comment type="caution">
    <text evidence="1">The sequence shown here is derived from an EMBL/GenBank/DDBJ whole genome shotgun (WGS) entry which is preliminary data.</text>
</comment>
<protein>
    <submittedName>
        <fullName evidence="1">Uncharacterized protein</fullName>
    </submittedName>
</protein>
<proteinExistence type="predicted"/>
<dbReference type="Proteomes" id="UP000216188">
    <property type="component" value="Unassembled WGS sequence"/>
</dbReference>
<name>A0A256G944_9HYPH</name>
<dbReference type="EMBL" id="NNRM01000039">
    <property type="protein sequence ID" value="OYR23642.1"/>
    <property type="molecule type" value="Genomic_DNA"/>
</dbReference>
<organism evidence="1 2">
    <name type="scientific">Brucella pseudogrignonensis</name>
    <dbReference type="NCBI Taxonomy" id="419475"/>
    <lineage>
        <taxon>Bacteria</taxon>
        <taxon>Pseudomonadati</taxon>
        <taxon>Pseudomonadota</taxon>
        <taxon>Alphaproteobacteria</taxon>
        <taxon>Hyphomicrobiales</taxon>
        <taxon>Brucellaceae</taxon>
        <taxon>Brucella/Ochrobactrum group</taxon>
        <taxon>Brucella</taxon>
    </lineage>
</organism>
<evidence type="ECO:0000313" key="2">
    <source>
        <dbReference type="Proteomes" id="UP000216188"/>
    </source>
</evidence>
<dbReference type="AlphaFoldDB" id="A0A256G944"/>
<gene>
    <name evidence="1" type="ORF">CEV34_3646</name>
</gene>
<sequence length="45" mass="5187">MLGRLTGGKGFERRKRLQALLNLPSSRRSLLPFCVRQSRWVCVLS</sequence>
<accession>A0A256G944</accession>
<keyword evidence="2" id="KW-1185">Reference proteome</keyword>